<name>A0ABW5T4B8_9BACI</name>
<organism evidence="3 4">
    <name type="scientific">Salibacterium lacus</name>
    <dbReference type="NCBI Taxonomy" id="1898109"/>
    <lineage>
        <taxon>Bacteria</taxon>
        <taxon>Bacillati</taxon>
        <taxon>Bacillota</taxon>
        <taxon>Bacilli</taxon>
        <taxon>Bacillales</taxon>
        <taxon>Bacillaceae</taxon>
    </lineage>
</organism>
<dbReference type="Pfam" id="PF20316">
    <property type="entry name" value="DUF6612"/>
    <property type="match status" value="1"/>
</dbReference>
<evidence type="ECO:0000313" key="4">
    <source>
        <dbReference type="Proteomes" id="UP001597520"/>
    </source>
</evidence>
<dbReference type="RefSeq" id="WP_380713940.1">
    <property type="nucleotide sequence ID" value="NZ_JBHUML010000005.1"/>
</dbReference>
<dbReference type="Proteomes" id="UP001597520">
    <property type="component" value="Unassembled WGS sequence"/>
</dbReference>
<feature type="signal peptide" evidence="2">
    <location>
        <begin position="1"/>
        <end position="21"/>
    </location>
</feature>
<dbReference type="EMBL" id="JBHUML010000005">
    <property type="protein sequence ID" value="MFD2706636.1"/>
    <property type="molecule type" value="Genomic_DNA"/>
</dbReference>
<dbReference type="Gene3D" id="2.50.20.20">
    <property type="match status" value="1"/>
</dbReference>
<evidence type="ECO:0000256" key="2">
    <source>
        <dbReference type="SAM" id="SignalP"/>
    </source>
</evidence>
<proteinExistence type="predicted"/>
<keyword evidence="2" id="KW-0732">Signal</keyword>
<protein>
    <submittedName>
        <fullName evidence="3">DUF6612 family protein</fullName>
    </submittedName>
</protein>
<dbReference type="PROSITE" id="PS51257">
    <property type="entry name" value="PROKAR_LIPOPROTEIN"/>
    <property type="match status" value="1"/>
</dbReference>
<gene>
    <name evidence="3" type="ORF">ACFSUB_14310</name>
</gene>
<comment type="caution">
    <text evidence="3">The sequence shown here is derived from an EMBL/GenBank/DDBJ whole genome shotgun (WGS) entry which is preliminary data.</text>
</comment>
<feature type="region of interest" description="Disordered" evidence="1">
    <location>
        <begin position="23"/>
        <end position="65"/>
    </location>
</feature>
<evidence type="ECO:0000313" key="3">
    <source>
        <dbReference type="EMBL" id="MFD2706636.1"/>
    </source>
</evidence>
<dbReference type="InterPro" id="IPR046720">
    <property type="entry name" value="DUF6612"/>
</dbReference>
<accession>A0ABW5T4B8</accession>
<keyword evidence="4" id="KW-1185">Reference proteome</keyword>
<feature type="chain" id="PRO_5047502793" evidence="2">
    <location>
        <begin position="22"/>
        <end position="305"/>
    </location>
</feature>
<evidence type="ECO:0000256" key="1">
    <source>
        <dbReference type="SAM" id="MobiDB-lite"/>
    </source>
</evidence>
<reference evidence="4" key="1">
    <citation type="journal article" date="2019" name="Int. J. Syst. Evol. Microbiol.">
        <title>The Global Catalogue of Microorganisms (GCM) 10K type strain sequencing project: providing services to taxonomists for standard genome sequencing and annotation.</title>
        <authorList>
            <consortium name="The Broad Institute Genomics Platform"/>
            <consortium name="The Broad Institute Genome Sequencing Center for Infectious Disease"/>
            <person name="Wu L."/>
            <person name="Ma J."/>
        </authorList>
    </citation>
    <scope>NUCLEOTIDE SEQUENCE [LARGE SCALE GENOMIC DNA]</scope>
    <source>
        <strain evidence="4">KCTC 33792</strain>
    </source>
</reference>
<sequence length="305" mass="33848">MKKLKWGLAACACTWVLTACGEDETEENAGAEQTEETEETDTDSETSEAEEEELSVEEIITKSTDAMNDVNGYHMEGKMEQTITAGEEEMPMDLELSADISEDPYKIHQDINAPNPMGAGSMSMEQYLDEEGTLYMYMAEEDQWLKAGEDFTGIDQLTQTTGVSTEEQLELIKQSTENISVEEEEDRYVLSVDGSGDDLLEIGKEFATMGTNTEAQAGEVEQMMEAMNIETLNYVVSINKDTFFTEDMDIDIDMEVEEGGETMSFSQSASFTLSQFNDIDDIEVPQEAVDNALDMSELEGTGTLE</sequence>
<feature type="compositionally biased region" description="Acidic residues" evidence="1">
    <location>
        <begin position="23"/>
        <end position="56"/>
    </location>
</feature>